<keyword evidence="5" id="KW-0227">DNA damage</keyword>
<dbReference type="InterPro" id="IPR013134">
    <property type="entry name" value="Zn_hook_RAD50"/>
</dbReference>
<feature type="domain" description="Zinc-hook" evidence="12">
    <location>
        <begin position="481"/>
        <end position="529"/>
    </location>
</feature>
<feature type="domain" description="Rad50/SbcC-type AAA" evidence="13">
    <location>
        <begin position="5"/>
        <end position="224"/>
    </location>
</feature>
<evidence type="ECO:0000256" key="10">
    <source>
        <dbReference type="ARBA" id="ARBA00023204"/>
    </source>
</evidence>
<protein>
    <recommendedName>
        <fullName evidence="11">Nuclease SbcCD subunit C</fullName>
    </recommendedName>
</protein>
<evidence type="ECO:0000256" key="1">
    <source>
        <dbReference type="ARBA" id="ARBA00006930"/>
    </source>
</evidence>
<dbReference type="Proteomes" id="UP001328733">
    <property type="component" value="Unassembled WGS sequence"/>
</dbReference>
<comment type="caution">
    <text evidence="14">The sequence shown here is derived from an EMBL/GenBank/DDBJ whole genome shotgun (WGS) entry which is preliminary data.</text>
</comment>
<gene>
    <name evidence="11 14" type="primary">sbcC</name>
    <name evidence="14" type="ORF">V0288_04050</name>
</gene>
<proteinExistence type="inferred from homology"/>
<dbReference type="GO" id="GO:0046872">
    <property type="term" value="F:metal ion binding"/>
    <property type="evidence" value="ECO:0007669"/>
    <property type="project" value="UniProtKB-KW"/>
</dbReference>
<accession>A0AAW9QQJ8</accession>
<feature type="coiled-coil region" evidence="11">
    <location>
        <begin position="399"/>
        <end position="450"/>
    </location>
</feature>
<evidence type="ECO:0000256" key="11">
    <source>
        <dbReference type="RuleBase" id="RU363070"/>
    </source>
</evidence>
<feature type="coiled-coil region" evidence="11">
    <location>
        <begin position="567"/>
        <end position="597"/>
    </location>
</feature>
<comment type="similarity">
    <text evidence="1 11">Belongs to the SMC family. SbcC subfamily.</text>
</comment>
<evidence type="ECO:0000313" key="14">
    <source>
        <dbReference type="EMBL" id="MEG3436282.1"/>
    </source>
</evidence>
<dbReference type="GO" id="GO:0004519">
    <property type="term" value="F:endonuclease activity"/>
    <property type="evidence" value="ECO:0007669"/>
    <property type="project" value="UniProtKB-KW"/>
</dbReference>
<dbReference type="PANTHER" id="PTHR32114:SF2">
    <property type="entry name" value="ABC TRANSPORTER ABCH.3"/>
    <property type="match status" value="1"/>
</dbReference>
<reference evidence="14 15" key="1">
    <citation type="submission" date="2024-01" db="EMBL/GenBank/DDBJ databases">
        <title>Genomic insights into the taxonomy and metabolism of the cyanobacterium Pannus brasiliensis CCIBt3594.</title>
        <authorList>
            <person name="Machado M."/>
            <person name="Botero N.B."/>
            <person name="Andreote A.P.D."/>
            <person name="Feitosa A.M.T."/>
            <person name="Popin R."/>
            <person name="Sivonen K."/>
            <person name="Fiore M.F."/>
        </authorList>
    </citation>
    <scope>NUCLEOTIDE SEQUENCE [LARGE SCALE GENOMIC DNA]</scope>
    <source>
        <strain evidence="14 15">CCIBt3594</strain>
    </source>
</reference>
<sequence length="1007" mass="117405">MIPLQLTLQNFFSYREATLDFRGLHTACICGANGAGKSSLLEAMSWAIWGESRAASEDDVIHAGTDHVRVDFQFHYGEQTYRVIRGRQRGGKAVSLDFQVKNGDKFLSLTGKRIKDTQEQIDRCLKLDYRTFVNSAYLRQGQADEFMKQNPSGRKQILAELLQLDRYETLAIKAKDLSKQFEGQMQQLERSLEPIERGLEERGELERRLQELEAEINRINSEQELDRARLQRLEGEQYQRKTWQDRLDWQENQVRSISEDLDRLSRERSGLERQLTQLATTIARKDEIVTSHDRLLQLQHENELLSSKFQELQTAQLNKQQIERQLQRQENEFTLEIQKTSARLESLGQQEKEIGQILAQSANVNAGLEQLNIQRQRLVRLEELYLQVTPLLARRTTLNLDIERARASLVAKIEQLQQRREGLQEELDRVPALRDQALRVAAQLQELEKKQVYYKRVEEKGNASKGAKQSLSEKQLLHEEQITELSDKLSRLNVPDSVCPLCEQDLDSHHRHQVIEKTNRQQQLLQEQIWEIQEQLAAIDRDVVPLRQEYKRLKQELQEQPLLQQKYGQLEARLEASEDREIELEEIERSISELQSRLDTGHYALDLQAESRLVDREIAGLQYDEQTHALVRGEEKRWRWAEIKQAEIKSANTRLANLNLEKPKLTEKLERLEREKRELLERSPLQQEIQRLERSIQELGYDRSRHQDIQNLLRELEGVRVQYQDLQQAERSYPEIQARIEEVQRRIELREEDREKTRGEIEALQRQLASLTDYRQEIAIVSAGIENRQRQHDEFVFQKGRIEEGIARLEAMESDYRENQEQLARVRRQYRVYVELAKAFGKNGLQTLMIENVLPQLEAQTNQILARLTGNQFHVQFVTQKAGKGTKKRQQKLIDTLDIIISDARGSRPYETYSGGEAFRINFSIRLALARLLAQRAGTALQMLIVDEGFGTQDAEGCDRLIAAINAIAPDFACILTVTHIPQFKEAFQHRIEVRKSDRGSQLVLLS</sequence>
<dbReference type="Pfam" id="PF13558">
    <property type="entry name" value="SbcC_Walker_B"/>
    <property type="match status" value="1"/>
</dbReference>
<evidence type="ECO:0000259" key="12">
    <source>
        <dbReference type="Pfam" id="PF04423"/>
    </source>
</evidence>
<organism evidence="14 15">
    <name type="scientific">Pannus brasiliensis CCIBt3594</name>
    <dbReference type="NCBI Taxonomy" id="1427578"/>
    <lineage>
        <taxon>Bacteria</taxon>
        <taxon>Bacillati</taxon>
        <taxon>Cyanobacteriota</taxon>
        <taxon>Cyanophyceae</taxon>
        <taxon>Oscillatoriophycideae</taxon>
        <taxon>Chroococcales</taxon>
        <taxon>Microcystaceae</taxon>
        <taxon>Pannus</taxon>
    </lineage>
</organism>
<keyword evidence="6 11" id="KW-0378">Hydrolase</keyword>
<keyword evidence="11 14" id="KW-0269">Exonuclease</keyword>
<dbReference type="GO" id="GO:0005524">
    <property type="term" value="F:ATP binding"/>
    <property type="evidence" value="ECO:0007669"/>
    <property type="project" value="UniProtKB-KW"/>
</dbReference>
<evidence type="ECO:0000256" key="4">
    <source>
        <dbReference type="ARBA" id="ARBA00022741"/>
    </source>
</evidence>
<evidence type="ECO:0000256" key="8">
    <source>
        <dbReference type="ARBA" id="ARBA00022840"/>
    </source>
</evidence>
<evidence type="ECO:0000256" key="2">
    <source>
        <dbReference type="ARBA" id="ARBA00011322"/>
    </source>
</evidence>
<dbReference type="EMBL" id="JBAFSM010000005">
    <property type="protein sequence ID" value="MEG3436282.1"/>
    <property type="molecule type" value="Genomic_DNA"/>
</dbReference>
<dbReference type="Gene3D" id="3.40.50.300">
    <property type="entry name" value="P-loop containing nucleotide triphosphate hydrolases"/>
    <property type="match status" value="2"/>
</dbReference>
<dbReference type="InterPro" id="IPR027417">
    <property type="entry name" value="P-loop_NTPase"/>
</dbReference>
<evidence type="ECO:0000256" key="7">
    <source>
        <dbReference type="ARBA" id="ARBA00022833"/>
    </source>
</evidence>
<dbReference type="InterPro" id="IPR038729">
    <property type="entry name" value="Rad50/SbcC_AAA"/>
</dbReference>
<dbReference type="PANTHER" id="PTHR32114">
    <property type="entry name" value="ABC TRANSPORTER ABCH.3"/>
    <property type="match status" value="1"/>
</dbReference>
<name>A0AAW9QQJ8_9CHRO</name>
<keyword evidence="4" id="KW-0547">Nucleotide-binding</keyword>
<keyword evidence="8" id="KW-0067">ATP-binding</keyword>
<evidence type="ECO:0000259" key="13">
    <source>
        <dbReference type="Pfam" id="PF13476"/>
    </source>
</evidence>
<keyword evidence="15" id="KW-1185">Reference proteome</keyword>
<dbReference type="Pfam" id="PF04423">
    <property type="entry name" value="Rad50_zn_hook"/>
    <property type="match status" value="1"/>
</dbReference>
<dbReference type="GO" id="GO:0016887">
    <property type="term" value="F:ATP hydrolysis activity"/>
    <property type="evidence" value="ECO:0007669"/>
    <property type="project" value="InterPro"/>
</dbReference>
<dbReference type="RefSeq" id="WP_332863736.1">
    <property type="nucleotide sequence ID" value="NZ_JBAFSM010000005.1"/>
</dbReference>
<comment type="subunit">
    <text evidence="2 11">Heterodimer of SbcC and SbcD.</text>
</comment>
<keyword evidence="11" id="KW-0540">Nuclease</keyword>
<dbReference type="SUPFAM" id="SSF75712">
    <property type="entry name" value="Rad50 coiled-coil Zn hook"/>
    <property type="match status" value="1"/>
</dbReference>
<feature type="coiled-coil region" evidence="11">
    <location>
        <begin position="641"/>
        <end position="774"/>
    </location>
</feature>
<dbReference type="Pfam" id="PF13476">
    <property type="entry name" value="AAA_23"/>
    <property type="match status" value="1"/>
</dbReference>
<evidence type="ECO:0000256" key="6">
    <source>
        <dbReference type="ARBA" id="ARBA00022801"/>
    </source>
</evidence>
<evidence type="ECO:0000256" key="5">
    <source>
        <dbReference type="ARBA" id="ARBA00022763"/>
    </source>
</evidence>
<keyword evidence="3" id="KW-0479">Metal-binding</keyword>
<dbReference type="GO" id="GO:0004527">
    <property type="term" value="F:exonuclease activity"/>
    <property type="evidence" value="ECO:0007669"/>
    <property type="project" value="UniProtKB-KW"/>
</dbReference>
<keyword evidence="11" id="KW-0233">DNA recombination</keyword>
<dbReference type="InterPro" id="IPR004592">
    <property type="entry name" value="SbcC_gammaproteobac_type"/>
</dbReference>
<keyword evidence="10" id="KW-0234">DNA repair</keyword>
<keyword evidence="11" id="KW-0255">Endonuclease</keyword>
<dbReference type="NCBIfam" id="TIGR00618">
    <property type="entry name" value="sbcc"/>
    <property type="match status" value="1"/>
</dbReference>
<dbReference type="GO" id="GO:0006260">
    <property type="term" value="P:DNA replication"/>
    <property type="evidence" value="ECO:0007669"/>
    <property type="project" value="UniProtKB-KW"/>
</dbReference>
<keyword evidence="7" id="KW-0862">Zinc</keyword>
<evidence type="ECO:0000313" key="15">
    <source>
        <dbReference type="Proteomes" id="UP001328733"/>
    </source>
</evidence>
<keyword evidence="9 11" id="KW-0175">Coiled coil</keyword>
<feature type="coiled-coil region" evidence="11">
    <location>
        <begin position="171"/>
        <end position="339"/>
    </location>
</feature>
<evidence type="ECO:0000256" key="9">
    <source>
        <dbReference type="ARBA" id="ARBA00023054"/>
    </source>
</evidence>
<feature type="coiled-coil region" evidence="11">
    <location>
        <begin position="802"/>
        <end position="829"/>
    </location>
</feature>
<dbReference type="SUPFAM" id="SSF52540">
    <property type="entry name" value="P-loop containing nucleoside triphosphate hydrolases"/>
    <property type="match status" value="2"/>
</dbReference>
<comment type="function">
    <text evidence="11">SbcCD cleaves DNA hairpin structures. These structures can inhibit DNA replication and are intermediates in certain DNA recombination reactions. The complex acts as a 3'-&gt;5' double strand exonuclease that can open hairpins. It also has a 5' single-strand endonuclease activity.</text>
</comment>
<dbReference type="GO" id="GO:0006302">
    <property type="term" value="P:double-strand break repair"/>
    <property type="evidence" value="ECO:0007669"/>
    <property type="project" value="InterPro"/>
</dbReference>
<evidence type="ECO:0000256" key="3">
    <source>
        <dbReference type="ARBA" id="ARBA00022723"/>
    </source>
</evidence>
<dbReference type="GO" id="GO:0006310">
    <property type="term" value="P:DNA recombination"/>
    <property type="evidence" value="ECO:0007669"/>
    <property type="project" value="UniProtKB-KW"/>
</dbReference>
<dbReference type="AlphaFoldDB" id="A0AAW9QQJ8"/>
<keyword evidence="11" id="KW-0235">DNA replication</keyword>
<dbReference type="Gene3D" id="1.10.287.510">
    <property type="entry name" value="Helix hairpin bin"/>
    <property type="match status" value="1"/>
</dbReference>